<accession>A0A316VMS6</accession>
<dbReference type="InterPro" id="IPR005549">
    <property type="entry name" value="Kinetochore_Nuf2_N"/>
</dbReference>
<dbReference type="RefSeq" id="XP_025366017.1">
    <property type="nucleotide sequence ID" value="XM_025516586.1"/>
</dbReference>
<evidence type="ECO:0000256" key="8">
    <source>
        <dbReference type="ARBA" id="ARBA00023328"/>
    </source>
</evidence>
<evidence type="ECO:0000313" key="11">
    <source>
        <dbReference type="Proteomes" id="UP000245783"/>
    </source>
</evidence>
<keyword evidence="4" id="KW-0132">Cell division</keyword>
<evidence type="ECO:0000256" key="3">
    <source>
        <dbReference type="ARBA" id="ARBA00022454"/>
    </source>
</evidence>
<dbReference type="GO" id="GO:0051301">
    <property type="term" value="P:cell division"/>
    <property type="evidence" value="ECO:0007669"/>
    <property type="project" value="UniProtKB-KW"/>
</dbReference>
<gene>
    <name evidence="10" type="ORF">IE81DRAFT_350688</name>
</gene>
<dbReference type="GeneID" id="37038456"/>
<keyword evidence="7" id="KW-0131">Cell cycle</keyword>
<keyword evidence="3" id="KW-0158">Chromosome</keyword>
<sequence>MSGGSSLGVGGSQGFGASTPLGASSNAMGASANGGAGMETLQSFPQLSISELLSVLSEMGTPATSEELSKPTPEFAAKVFGAFLESLNGVTGKWIERQRDAICGQLEYRVSGS</sequence>
<keyword evidence="5" id="KW-0498">Mitosis</keyword>
<comment type="subcellular location">
    <subcellularLocation>
        <location evidence="1">Chromosome</location>
        <location evidence="1">Centromere</location>
    </subcellularLocation>
</comment>
<comment type="similarity">
    <text evidence="2">Belongs to the NUF2 family.</text>
</comment>
<dbReference type="InterPro" id="IPR038275">
    <property type="entry name" value="Nuf2_N_sf"/>
</dbReference>
<evidence type="ECO:0000313" key="10">
    <source>
        <dbReference type="EMBL" id="PWN38857.1"/>
    </source>
</evidence>
<dbReference type="Proteomes" id="UP000245783">
    <property type="component" value="Unassembled WGS sequence"/>
</dbReference>
<dbReference type="Gene3D" id="1.10.418.60">
    <property type="entry name" value="Ncd80 complex, Nuf2 subunit"/>
    <property type="match status" value="1"/>
</dbReference>
<evidence type="ECO:0000256" key="1">
    <source>
        <dbReference type="ARBA" id="ARBA00004584"/>
    </source>
</evidence>
<evidence type="ECO:0000256" key="2">
    <source>
        <dbReference type="ARBA" id="ARBA00005498"/>
    </source>
</evidence>
<dbReference type="GO" id="GO:0031262">
    <property type="term" value="C:Ndc80 complex"/>
    <property type="evidence" value="ECO:0007669"/>
    <property type="project" value="InterPro"/>
</dbReference>
<keyword evidence="8" id="KW-0137">Centromere</keyword>
<name>A0A316VMS6_9BASI</name>
<evidence type="ECO:0000256" key="6">
    <source>
        <dbReference type="ARBA" id="ARBA00023054"/>
    </source>
</evidence>
<feature type="domain" description="Kinetochore protein Nuf2 N-terminal" evidence="9">
    <location>
        <begin position="43"/>
        <end position="102"/>
    </location>
</feature>
<evidence type="ECO:0000256" key="4">
    <source>
        <dbReference type="ARBA" id="ARBA00022618"/>
    </source>
</evidence>
<keyword evidence="6" id="KW-0175">Coiled coil</keyword>
<evidence type="ECO:0000256" key="5">
    <source>
        <dbReference type="ARBA" id="ARBA00022776"/>
    </source>
</evidence>
<keyword evidence="11" id="KW-1185">Reference proteome</keyword>
<evidence type="ECO:0000259" key="9">
    <source>
        <dbReference type="Pfam" id="PF03800"/>
    </source>
</evidence>
<proteinExistence type="inferred from homology"/>
<protein>
    <recommendedName>
        <fullName evidence="9">Kinetochore protein Nuf2 N-terminal domain-containing protein</fullName>
    </recommendedName>
</protein>
<dbReference type="EMBL" id="KZ819525">
    <property type="protein sequence ID" value="PWN38857.1"/>
    <property type="molecule type" value="Genomic_DNA"/>
</dbReference>
<evidence type="ECO:0000256" key="7">
    <source>
        <dbReference type="ARBA" id="ARBA00023306"/>
    </source>
</evidence>
<dbReference type="AlphaFoldDB" id="A0A316VMS6"/>
<reference evidence="10 11" key="1">
    <citation type="journal article" date="2018" name="Mol. Biol. Evol.">
        <title>Broad Genomic Sampling Reveals a Smut Pathogenic Ancestry of the Fungal Clade Ustilaginomycotina.</title>
        <authorList>
            <person name="Kijpornyongpan T."/>
            <person name="Mondo S.J."/>
            <person name="Barry K."/>
            <person name="Sandor L."/>
            <person name="Lee J."/>
            <person name="Lipzen A."/>
            <person name="Pangilinan J."/>
            <person name="LaButti K."/>
            <person name="Hainaut M."/>
            <person name="Henrissat B."/>
            <person name="Grigoriev I.V."/>
            <person name="Spatafora J.W."/>
            <person name="Aime M.C."/>
        </authorList>
    </citation>
    <scope>NUCLEOTIDE SEQUENCE [LARGE SCALE GENOMIC DNA]</scope>
    <source>
        <strain evidence="10 11">MCA 4658</strain>
    </source>
</reference>
<organism evidence="10 11">
    <name type="scientific">Ceraceosorus guamensis</name>
    <dbReference type="NCBI Taxonomy" id="1522189"/>
    <lineage>
        <taxon>Eukaryota</taxon>
        <taxon>Fungi</taxon>
        <taxon>Dikarya</taxon>
        <taxon>Basidiomycota</taxon>
        <taxon>Ustilaginomycotina</taxon>
        <taxon>Exobasidiomycetes</taxon>
        <taxon>Ceraceosorales</taxon>
        <taxon>Ceraceosoraceae</taxon>
        <taxon>Ceraceosorus</taxon>
    </lineage>
</organism>
<dbReference type="InParanoid" id="A0A316VMS6"/>
<dbReference type="Pfam" id="PF03800">
    <property type="entry name" value="Nuf2"/>
    <property type="match status" value="1"/>
</dbReference>